<feature type="region of interest" description="Disordered" evidence="2">
    <location>
        <begin position="1"/>
        <end position="22"/>
    </location>
</feature>
<dbReference type="InterPro" id="IPR044274">
    <property type="entry name" value="RFI2"/>
</dbReference>
<feature type="compositionally biased region" description="Polar residues" evidence="2">
    <location>
        <begin position="335"/>
        <end position="355"/>
    </location>
</feature>
<name>A0A2K3P210_TRIPR</name>
<keyword evidence="1" id="KW-0863">Zinc-finger</keyword>
<evidence type="ECO:0000256" key="2">
    <source>
        <dbReference type="SAM" id="MobiDB-lite"/>
    </source>
</evidence>
<dbReference type="AlphaFoldDB" id="A0A2K3P210"/>
<dbReference type="SUPFAM" id="SSF57850">
    <property type="entry name" value="RING/U-box"/>
    <property type="match status" value="1"/>
</dbReference>
<sequence>MDLNNVIVDDDDGGEGGGGGGDHTRANSFDSVPCSICLEIVSDHALRSFAKLQCGHQFHLDCIGSAFNIKGAMQCPNCRKIEKGQWLYANGSRSYPEFNMDDWTRDEDVYDLSYSEMSLGVHWCPFGNFTQLPSSFERSMLVCLTWNWIKANEVQCGEREYSPTPYHDAMGPHAMFTEHSAVSSGSHPCPYIAYVGPLHPSTSNSGGTVSEVSNFNHWNGGPPIHGDMSTSYTIPAVVLHYHSWDHPSSHFSSGSSHLGAADQPSISQSNQRPTRGGSEAPRSGSYMHPFPVGHSSVARAGNSTASSMIPPYPGSNARARDRVQALQAYYQQQQPPNSTTVRAPVASSTRRSSGHSGPAPLAPLASPPDQSGSYVYVPGRSFQEETRLPSHFHTWERDHLPSSSLNHVGRDSNWRPYHQTTSGSDPDSIYTLAGLGIDPSGSYEAL</sequence>
<accession>A0A2K3P210</accession>
<evidence type="ECO:0000313" key="5">
    <source>
        <dbReference type="Proteomes" id="UP000236291"/>
    </source>
</evidence>
<comment type="caution">
    <text evidence="4">The sequence shown here is derived from an EMBL/GenBank/DDBJ whole genome shotgun (WGS) entry which is preliminary data.</text>
</comment>
<dbReference type="Gene3D" id="3.30.40.10">
    <property type="entry name" value="Zinc/RING finger domain, C3HC4 (zinc finger)"/>
    <property type="match status" value="1"/>
</dbReference>
<feature type="region of interest" description="Disordered" evidence="2">
    <location>
        <begin position="397"/>
        <end position="427"/>
    </location>
</feature>
<dbReference type="PANTHER" id="PTHR46798">
    <property type="entry name" value="OS09G0511500 PROTEIN"/>
    <property type="match status" value="1"/>
</dbReference>
<feature type="compositionally biased region" description="Low complexity" evidence="2">
    <location>
        <begin position="358"/>
        <end position="368"/>
    </location>
</feature>
<evidence type="ECO:0000256" key="1">
    <source>
        <dbReference type="PROSITE-ProRule" id="PRU00175"/>
    </source>
</evidence>
<dbReference type="Pfam" id="PF13639">
    <property type="entry name" value="zf-RING_2"/>
    <property type="match status" value="1"/>
</dbReference>
<protein>
    <submittedName>
        <fullName evidence="4">DNA binding protein</fullName>
    </submittedName>
</protein>
<dbReference type="InterPro" id="IPR001841">
    <property type="entry name" value="Znf_RING"/>
</dbReference>
<keyword evidence="1" id="KW-0479">Metal-binding</keyword>
<feature type="region of interest" description="Disordered" evidence="2">
    <location>
        <begin position="329"/>
        <end position="372"/>
    </location>
</feature>
<dbReference type="PROSITE" id="PS50089">
    <property type="entry name" value="ZF_RING_2"/>
    <property type="match status" value="1"/>
</dbReference>
<dbReference type="PANTHER" id="PTHR46798:SF14">
    <property type="entry name" value="PROTEIN, PUTATIVE-RELATED"/>
    <property type="match status" value="1"/>
</dbReference>
<evidence type="ECO:0000259" key="3">
    <source>
        <dbReference type="PROSITE" id="PS50089"/>
    </source>
</evidence>
<dbReference type="EMBL" id="ASHM01003076">
    <property type="protein sequence ID" value="PNY09330.1"/>
    <property type="molecule type" value="Genomic_DNA"/>
</dbReference>
<reference evidence="4 5" key="1">
    <citation type="journal article" date="2014" name="Am. J. Bot.">
        <title>Genome assembly and annotation for red clover (Trifolium pratense; Fabaceae).</title>
        <authorList>
            <person name="Istvanek J."/>
            <person name="Jaros M."/>
            <person name="Krenek A."/>
            <person name="Repkova J."/>
        </authorList>
    </citation>
    <scope>NUCLEOTIDE SEQUENCE [LARGE SCALE GENOMIC DNA]</scope>
    <source>
        <strain evidence="5">cv. Tatra</strain>
        <tissue evidence="4">Young leaves</tissue>
    </source>
</reference>
<dbReference type="SMART" id="SM00184">
    <property type="entry name" value="RING"/>
    <property type="match status" value="1"/>
</dbReference>
<dbReference type="InterPro" id="IPR013083">
    <property type="entry name" value="Znf_RING/FYVE/PHD"/>
</dbReference>
<evidence type="ECO:0000313" key="4">
    <source>
        <dbReference type="EMBL" id="PNY09330.1"/>
    </source>
</evidence>
<proteinExistence type="predicted"/>
<gene>
    <name evidence="4" type="ORF">L195_g005877</name>
</gene>
<dbReference type="GO" id="GO:0008270">
    <property type="term" value="F:zinc ion binding"/>
    <property type="evidence" value="ECO:0007669"/>
    <property type="project" value="UniProtKB-KW"/>
</dbReference>
<reference evidence="4 5" key="2">
    <citation type="journal article" date="2017" name="Front. Plant Sci.">
        <title>Gene Classification and Mining of Molecular Markers Useful in Red Clover (Trifolium pratense) Breeding.</title>
        <authorList>
            <person name="Istvanek J."/>
            <person name="Dluhosova J."/>
            <person name="Dluhos P."/>
            <person name="Patkova L."/>
            <person name="Nedelnik J."/>
            <person name="Repkova J."/>
        </authorList>
    </citation>
    <scope>NUCLEOTIDE SEQUENCE [LARGE SCALE GENOMIC DNA]</scope>
    <source>
        <strain evidence="5">cv. Tatra</strain>
        <tissue evidence="4">Young leaves</tissue>
    </source>
</reference>
<organism evidence="4 5">
    <name type="scientific">Trifolium pratense</name>
    <name type="common">Red clover</name>
    <dbReference type="NCBI Taxonomy" id="57577"/>
    <lineage>
        <taxon>Eukaryota</taxon>
        <taxon>Viridiplantae</taxon>
        <taxon>Streptophyta</taxon>
        <taxon>Embryophyta</taxon>
        <taxon>Tracheophyta</taxon>
        <taxon>Spermatophyta</taxon>
        <taxon>Magnoliopsida</taxon>
        <taxon>eudicotyledons</taxon>
        <taxon>Gunneridae</taxon>
        <taxon>Pentapetalae</taxon>
        <taxon>rosids</taxon>
        <taxon>fabids</taxon>
        <taxon>Fabales</taxon>
        <taxon>Fabaceae</taxon>
        <taxon>Papilionoideae</taxon>
        <taxon>50 kb inversion clade</taxon>
        <taxon>NPAAA clade</taxon>
        <taxon>Hologalegina</taxon>
        <taxon>IRL clade</taxon>
        <taxon>Trifolieae</taxon>
        <taxon>Trifolium</taxon>
    </lineage>
</organism>
<dbReference type="STRING" id="57577.A0A2K3P210"/>
<feature type="region of interest" description="Disordered" evidence="2">
    <location>
        <begin position="250"/>
        <end position="316"/>
    </location>
</feature>
<dbReference type="Proteomes" id="UP000236291">
    <property type="component" value="Unassembled WGS sequence"/>
</dbReference>
<feature type="domain" description="RING-type" evidence="3">
    <location>
        <begin position="34"/>
        <end position="79"/>
    </location>
</feature>
<feature type="compositionally biased region" description="Polar residues" evidence="2">
    <location>
        <begin position="264"/>
        <end position="273"/>
    </location>
</feature>
<keyword evidence="1" id="KW-0862">Zinc</keyword>
<dbReference type="GO" id="GO:0004842">
    <property type="term" value="F:ubiquitin-protein transferase activity"/>
    <property type="evidence" value="ECO:0007669"/>
    <property type="project" value="InterPro"/>
</dbReference>